<keyword evidence="2" id="KW-1185">Reference proteome</keyword>
<name>K0T127_THAOC</name>
<dbReference type="EMBL" id="AGNL01013857">
    <property type="protein sequence ID" value="EJK66976.1"/>
    <property type="molecule type" value="Genomic_DNA"/>
</dbReference>
<dbReference type="Proteomes" id="UP000266841">
    <property type="component" value="Unassembled WGS sequence"/>
</dbReference>
<sequence length="122" mass="12712">MSAPAFVAASSSSSLAGGGLSAVLGGAGVDELDENVVAVTEAKRRYDQAILRHEAADRLYNGANQLMQTASSNFGSSHREMKAAEASLAEIERRCHDAVAILGCRNGEEESNGDEEEGGERG</sequence>
<evidence type="ECO:0000313" key="1">
    <source>
        <dbReference type="EMBL" id="EJK66976.1"/>
    </source>
</evidence>
<proteinExistence type="predicted"/>
<gene>
    <name evidence="1" type="ORF">THAOC_12047</name>
</gene>
<comment type="caution">
    <text evidence="1">The sequence shown here is derived from an EMBL/GenBank/DDBJ whole genome shotgun (WGS) entry which is preliminary data.</text>
</comment>
<feature type="non-terminal residue" evidence="1">
    <location>
        <position position="122"/>
    </location>
</feature>
<evidence type="ECO:0000313" key="2">
    <source>
        <dbReference type="Proteomes" id="UP000266841"/>
    </source>
</evidence>
<reference evidence="1 2" key="1">
    <citation type="journal article" date="2012" name="Genome Biol.">
        <title>Genome and low-iron response of an oceanic diatom adapted to chronic iron limitation.</title>
        <authorList>
            <person name="Lommer M."/>
            <person name="Specht M."/>
            <person name="Roy A.S."/>
            <person name="Kraemer L."/>
            <person name="Andreson R."/>
            <person name="Gutowska M.A."/>
            <person name="Wolf J."/>
            <person name="Bergner S.V."/>
            <person name="Schilhabel M.B."/>
            <person name="Klostermeier U.C."/>
            <person name="Beiko R.G."/>
            <person name="Rosenstiel P."/>
            <person name="Hippler M."/>
            <person name="Laroche J."/>
        </authorList>
    </citation>
    <scope>NUCLEOTIDE SEQUENCE [LARGE SCALE GENOMIC DNA]</scope>
    <source>
        <strain evidence="1 2">CCMP1005</strain>
    </source>
</reference>
<organism evidence="1 2">
    <name type="scientific">Thalassiosira oceanica</name>
    <name type="common">Marine diatom</name>
    <dbReference type="NCBI Taxonomy" id="159749"/>
    <lineage>
        <taxon>Eukaryota</taxon>
        <taxon>Sar</taxon>
        <taxon>Stramenopiles</taxon>
        <taxon>Ochrophyta</taxon>
        <taxon>Bacillariophyta</taxon>
        <taxon>Coscinodiscophyceae</taxon>
        <taxon>Thalassiosirophycidae</taxon>
        <taxon>Thalassiosirales</taxon>
        <taxon>Thalassiosiraceae</taxon>
        <taxon>Thalassiosira</taxon>
    </lineage>
</organism>
<protein>
    <submittedName>
        <fullName evidence="1">Uncharacterized protein</fullName>
    </submittedName>
</protein>
<dbReference type="AlphaFoldDB" id="K0T127"/>
<accession>K0T127</accession>